<reference evidence="5 6" key="1">
    <citation type="journal article" date="2019" name="Int. J. Syst. Evol. Microbiol.">
        <title>The Global Catalogue of Microorganisms (GCM) 10K type strain sequencing project: providing services to taxonomists for standard genome sequencing and annotation.</title>
        <authorList>
            <consortium name="The Broad Institute Genomics Platform"/>
            <consortium name="The Broad Institute Genome Sequencing Center for Infectious Disease"/>
            <person name="Wu L."/>
            <person name="Ma J."/>
        </authorList>
    </citation>
    <scope>NUCLEOTIDE SEQUENCE [LARGE SCALE GENOMIC DNA]</scope>
    <source>
        <strain evidence="5 6">JCM 15591</strain>
    </source>
</reference>
<sequence length="559" mass="59707">MDYEHALEFGAFLTPDAAHLDRLLENAQLADVAGLDLVCLQDHPYAAQQGDMWTLLSVIAARTTAVRLAPNVASLPLRPPVVLAKAAATLDLVTGGRVELGLGAGAFWDGIAAAGGPRRTPREAVDALIEAIRIIRAFWAGGSVLIAGEHYSAVGLKPGPVPAHDIPLWLGAYKPRMLRVTAQLADVWIPSMGYADPPALPDMNAAIDEAAVAAGRSPEAVRRAYNIFGSFGRGSEFLKGTPANWAVQLAELALAQGISTFILGSDDPRALATFAQEVAPAVRDQVDTERERRATQGLATQDERPVADDESGRNFVGGPGFSAARQRKGGPTREQAGLAGAEAGQADEESGMAGGRTRQTGLSVRATPDDGTRLAREEAWDEGDRPSYVLNERDFTAEQEATAQHLVDVHDHLRQELQQVRGIIAQVRDGSLGVGAARSAINTMTMRQNNWTLGAYCAAYCRVVTGHHTLEDRAVFPHLRRADSALAPVIDRLEHEHDVIADLLDRLDEALVAVVSTDAAAPALDTLAAEVDLLTDALLSHLAYEERELIAPLAAYGFQ</sequence>
<feature type="domain" description="Luciferase-like" evidence="3">
    <location>
        <begin position="14"/>
        <end position="303"/>
    </location>
</feature>
<dbReference type="Pfam" id="PF01814">
    <property type="entry name" value="Hemerythrin"/>
    <property type="match status" value="1"/>
</dbReference>
<organism evidence="5 6">
    <name type="scientific">Nostocoides vanveenii</name>
    <dbReference type="NCBI Taxonomy" id="330835"/>
    <lineage>
        <taxon>Bacteria</taxon>
        <taxon>Bacillati</taxon>
        <taxon>Actinomycetota</taxon>
        <taxon>Actinomycetes</taxon>
        <taxon>Micrococcales</taxon>
        <taxon>Intrasporangiaceae</taxon>
        <taxon>Nostocoides</taxon>
    </lineage>
</organism>
<evidence type="ECO:0000259" key="4">
    <source>
        <dbReference type="Pfam" id="PF01814"/>
    </source>
</evidence>
<feature type="region of interest" description="Disordered" evidence="2">
    <location>
        <begin position="282"/>
        <end position="372"/>
    </location>
</feature>
<dbReference type="CDD" id="cd12108">
    <property type="entry name" value="Hr-like"/>
    <property type="match status" value="1"/>
</dbReference>
<dbReference type="RefSeq" id="WP_344067919.1">
    <property type="nucleotide sequence ID" value="NZ_BAAAPN010000086.1"/>
</dbReference>
<protein>
    <recommendedName>
        <fullName evidence="7">LLM class flavin-dependent oxidoreductase</fullName>
    </recommendedName>
</protein>
<keyword evidence="6" id="KW-1185">Reference proteome</keyword>
<dbReference type="InterPro" id="IPR011251">
    <property type="entry name" value="Luciferase-like_dom"/>
</dbReference>
<dbReference type="InterPro" id="IPR050564">
    <property type="entry name" value="F420-G6PD/mer"/>
</dbReference>
<dbReference type="InterPro" id="IPR012312">
    <property type="entry name" value="Hemerythrin-like"/>
</dbReference>
<dbReference type="SUPFAM" id="SSF51679">
    <property type="entry name" value="Bacterial luciferase-like"/>
    <property type="match status" value="1"/>
</dbReference>
<accession>A0ABN2L160</accession>
<evidence type="ECO:0000313" key="6">
    <source>
        <dbReference type="Proteomes" id="UP001501475"/>
    </source>
</evidence>
<name>A0ABN2L160_9MICO</name>
<evidence type="ECO:0000256" key="2">
    <source>
        <dbReference type="SAM" id="MobiDB-lite"/>
    </source>
</evidence>
<evidence type="ECO:0008006" key="7">
    <source>
        <dbReference type="Google" id="ProtNLM"/>
    </source>
</evidence>
<evidence type="ECO:0000313" key="5">
    <source>
        <dbReference type="EMBL" id="GAA1771526.1"/>
    </source>
</evidence>
<dbReference type="EMBL" id="BAAAPN010000086">
    <property type="protein sequence ID" value="GAA1771526.1"/>
    <property type="molecule type" value="Genomic_DNA"/>
</dbReference>
<comment type="caution">
    <text evidence="5">The sequence shown here is derived from an EMBL/GenBank/DDBJ whole genome shotgun (WGS) entry which is preliminary data.</text>
</comment>
<dbReference type="Pfam" id="PF00296">
    <property type="entry name" value="Bac_luciferase"/>
    <property type="match status" value="1"/>
</dbReference>
<evidence type="ECO:0000256" key="1">
    <source>
        <dbReference type="ARBA" id="ARBA00023002"/>
    </source>
</evidence>
<dbReference type="PANTHER" id="PTHR43244">
    <property type="match status" value="1"/>
</dbReference>
<feature type="compositionally biased region" description="Basic and acidic residues" evidence="2">
    <location>
        <begin position="301"/>
        <end position="312"/>
    </location>
</feature>
<dbReference type="Proteomes" id="UP001501475">
    <property type="component" value="Unassembled WGS sequence"/>
</dbReference>
<feature type="domain" description="Hemerythrin-like" evidence="4">
    <location>
        <begin position="404"/>
        <end position="550"/>
    </location>
</feature>
<dbReference type="PANTHER" id="PTHR43244:SF1">
    <property type="entry name" value="5,10-METHYLENETETRAHYDROMETHANOPTERIN REDUCTASE"/>
    <property type="match status" value="1"/>
</dbReference>
<dbReference type="CDD" id="cd01097">
    <property type="entry name" value="Tetrahydromethanopterin_reductase"/>
    <property type="match status" value="1"/>
</dbReference>
<feature type="compositionally biased region" description="Basic and acidic residues" evidence="2">
    <location>
        <begin position="284"/>
        <end position="294"/>
    </location>
</feature>
<feature type="compositionally biased region" description="Low complexity" evidence="2">
    <location>
        <begin position="334"/>
        <end position="344"/>
    </location>
</feature>
<dbReference type="Gene3D" id="1.20.120.520">
    <property type="entry name" value="nmb1532 protein domain like"/>
    <property type="match status" value="1"/>
</dbReference>
<evidence type="ECO:0000259" key="3">
    <source>
        <dbReference type="Pfam" id="PF00296"/>
    </source>
</evidence>
<dbReference type="InterPro" id="IPR036661">
    <property type="entry name" value="Luciferase-like_sf"/>
</dbReference>
<gene>
    <name evidence="5" type="ORF">GCM10009810_31530</name>
</gene>
<keyword evidence="1" id="KW-0560">Oxidoreductase</keyword>
<proteinExistence type="predicted"/>
<dbReference type="Gene3D" id="3.20.20.30">
    <property type="entry name" value="Luciferase-like domain"/>
    <property type="match status" value="1"/>
</dbReference>